<dbReference type="Pfam" id="PF01337">
    <property type="entry name" value="Barstar"/>
    <property type="match status" value="1"/>
</dbReference>
<protein>
    <recommendedName>
        <fullName evidence="2">Barstar (barnase inhibitor) domain-containing protein</fullName>
    </recommendedName>
</protein>
<organism evidence="3">
    <name type="scientific">Candidatus Nitrotoga fabula</name>
    <dbReference type="NCBI Taxonomy" id="2182327"/>
    <lineage>
        <taxon>Bacteria</taxon>
        <taxon>Pseudomonadati</taxon>
        <taxon>Pseudomonadota</taxon>
        <taxon>Betaproteobacteria</taxon>
        <taxon>Nitrosomonadales</taxon>
        <taxon>Gallionellaceae</taxon>
        <taxon>Candidatus Nitrotoga</taxon>
    </lineage>
</organism>
<reference evidence="3" key="1">
    <citation type="submission" date="2018-05" db="EMBL/GenBank/DDBJ databases">
        <authorList>
            <person name="Lanie J.A."/>
            <person name="Ng W.-L."/>
            <person name="Kazmierczak K.M."/>
            <person name="Andrzejewski T.M."/>
            <person name="Davidsen T.M."/>
            <person name="Wayne K.J."/>
            <person name="Tettelin H."/>
            <person name="Glass J.I."/>
            <person name="Rusch D."/>
            <person name="Podicherti R."/>
            <person name="Tsui H.-C.T."/>
            <person name="Winkler M.E."/>
        </authorList>
    </citation>
    <scope>NUCLEOTIDE SEQUENCE</scope>
    <source>
        <strain evidence="3">KNB</strain>
    </source>
</reference>
<gene>
    <name evidence="3" type="ORF">NITFAB_1264</name>
</gene>
<proteinExistence type="inferred from homology"/>
<dbReference type="SUPFAM" id="SSF52038">
    <property type="entry name" value="Barstar-related"/>
    <property type="match status" value="1"/>
</dbReference>
<name>A0A2X0RDF1_9PROT</name>
<dbReference type="AlphaFoldDB" id="A0A2X0RDF1"/>
<dbReference type="InterPro" id="IPR000468">
    <property type="entry name" value="Barstar"/>
</dbReference>
<feature type="domain" description="Barstar (barnase inhibitor)" evidence="2">
    <location>
        <begin position="37"/>
        <end position="130"/>
    </location>
</feature>
<evidence type="ECO:0000313" key="3">
    <source>
        <dbReference type="EMBL" id="SPS05674.1"/>
    </source>
</evidence>
<dbReference type="CDD" id="cd05141">
    <property type="entry name" value="Barstar_evA4336-like"/>
    <property type="match status" value="1"/>
</dbReference>
<accession>A0A2X0RDF1</accession>
<comment type="similarity">
    <text evidence="1">Belongs to the barstar family.</text>
</comment>
<dbReference type="Gene3D" id="3.30.370.10">
    <property type="entry name" value="Barstar-like"/>
    <property type="match status" value="1"/>
</dbReference>
<dbReference type="EMBL" id="LS423452">
    <property type="protein sequence ID" value="SPS05674.1"/>
    <property type="molecule type" value="Genomic_DNA"/>
</dbReference>
<dbReference type="InterPro" id="IPR035905">
    <property type="entry name" value="Barstar-like_sf"/>
</dbReference>
<evidence type="ECO:0000256" key="1">
    <source>
        <dbReference type="ARBA" id="ARBA00006845"/>
    </source>
</evidence>
<evidence type="ECO:0000259" key="2">
    <source>
        <dbReference type="Pfam" id="PF01337"/>
    </source>
</evidence>
<sequence>MENLSLRLTRVSEAGMYRLDCRERDLYAAIAETGYSLFRVDLEKVRGKEDFIAVVARAINVPDWFGKNWDALSDTLCDFSWQPSPGYVLLLCHGNDMFSMNTGDYRIAMEIFADTIEFWRSQDKPFWIFFDHSIHEI</sequence>